<dbReference type="Proteomes" id="UP001152300">
    <property type="component" value="Unassembled WGS sequence"/>
</dbReference>
<proteinExistence type="predicted"/>
<dbReference type="EMBL" id="JAPEIS010000013">
    <property type="protein sequence ID" value="KAJ8060402.1"/>
    <property type="molecule type" value="Genomic_DNA"/>
</dbReference>
<organism evidence="2 3">
    <name type="scientific">Sclerotinia nivalis</name>
    <dbReference type="NCBI Taxonomy" id="352851"/>
    <lineage>
        <taxon>Eukaryota</taxon>
        <taxon>Fungi</taxon>
        <taxon>Dikarya</taxon>
        <taxon>Ascomycota</taxon>
        <taxon>Pezizomycotina</taxon>
        <taxon>Leotiomycetes</taxon>
        <taxon>Helotiales</taxon>
        <taxon>Sclerotiniaceae</taxon>
        <taxon>Sclerotinia</taxon>
    </lineage>
</organism>
<keyword evidence="3" id="KW-1185">Reference proteome</keyword>
<dbReference type="AlphaFoldDB" id="A0A9X0ACS2"/>
<feature type="region of interest" description="Disordered" evidence="1">
    <location>
        <begin position="1"/>
        <end position="29"/>
    </location>
</feature>
<sequence length="195" mass="19970">MSPSSTFSTTSWTSNGTTRNASSASIPAVNPKPQWPSGISIVTFVFVSTFNSTSQTPSLITSIFSGIAANFGQFKSSHQFSSLKASATPTTNPGKIDIDTSATSTVVDKISVKVGKSIAVASGVSYMTGQGAPQVVTVMNTHTITIGVAGVEFAQTTLTSLAVELTNYIIIGGRLISVGSSSAHTGSSNFTYGLG</sequence>
<name>A0A9X0ACS2_9HELO</name>
<gene>
    <name evidence="2" type="ORF">OCU04_010731</name>
</gene>
<evidence type="ECO:0000313" key="3">
    <source>
        <dbReference type="Proteomes" id="UP001152300"/>
    </source>
</evidence>
<comment type="caution">
    <text evidence="2">The sequence shown here is derived from an EMBL/GenBank/DDBJ whole genome shotgun (WGS) entry which is preliminary data.</text>
</comment>
<feature type="compositionally biased region" description="Low complexity" evidence="1">
    <location>
        <begin position="1"/>
        <end position="18"/>
    </location>
</feature>
<accession>A0A9X0ACS2</accession>
<reference evidence="2" key="1">
    <citation type="submission" date="2022-11" db="EMBL/GenBank/DDBJ databases">
        <title>Genome Resource of Sclerotinia nivalis Strain SnTB1, a Plant Pathogen Isolated from American Ginseng.</title>
        <authorList>
            <person name="Fan S."/>
        </authorList>
    </citation>
    <scope>NUCLEOTIDE SEQUENCE</scope>
    <source>
        <strain evidence="2">SnTB1</strain>
    </source>
</reference>
<protein>
    <submittedName>
        <fullName evidence="2">Uncharacterized protein</fullName>
    </submittedName>
</protein>
<evidence type="ECO:0000256" key="1">
    <source>
        <dbReference type="SAM" id="MobiDB-lite"/>
    </source>
</evidence>
<dbReference type="OrthoDB" id="3550359at2759"/>
<evidence type="ECO:0000313" key="2">
    <source>
        <dbReference type="EMBL" id="KAJ8060402.1"/>
    </source>
</evidence>